<dbReference type="Gene3D" id="3.20.20.150">
    <property type="entry name" value="Divalent-metal-dependent TIM barrel enzymes"/>
    <property type="match status" value="1"/>
</dbReference>
<organism evidence="2 3">
    <name type="scientific">Brevibacillus ruminantium</name>
    <dbReference type="NCBI Taxonomy" id="2950604"/>
    <lineage>
        <taxon>Bacteria</taxon>
        <taxon>Bacillati</taxon>
        <taxon>Bacillota</taxon>
        <taxon>Bacilli</taxon>
        <taxon>Bacillales</taxon>
        <taxon>Paenibacillaceae</taxon>
        <taxon>Brevibacillus</taxon>
    </lineage>
</organism>
<dbReference type="SUPFAM" id="SSF51658">
    <property type="entry name" value="Xylose isomerase-like"/>
    <property type="match status" value="1"/>
</dbReference>
<keyword evidence="2" id="KW-0413">Isomerase</keyword>
<dbReference type="InterPro" id="IPR036237">
    <property type="entry name" value="Xyl_isomerase-like_sf"/>
</dbReference>
<reference evidence="2" key="1">
    <citation type="submission" date="2022-06" db="EMBL/GenBank/DDBJ databases">
        <title>Genome sequencing of Brevibacillus sp. BB3-R1.</title>
        <authorList>
            <person name="Heo J."/>
            <person name="Lee D."/>
            <person name="Won M."/>
            <person name="Han B.-H."/>
            <person name="Hong S.-B."/>
            <person name="Kwon S.-W."/>
        </authorList>
    </citation>
    <scope>NUCLEOTIDE SEQUENCE</scope>
    <source>
        <strain evidence="2">BB3-R1</strain>
    </source>
</reference>
<gene>
    <name evidence="2" type="ORF">NDK47_22100</name>
</gene>
<dbReference type="Proteomes" id="UP001056500">
    <property type="component" value="Chromosome"/>
</dbReference>
<evidence type="ECO:0000313" key="2">
    <source>
        <dbReference type="EMBL" id="USG64788.1"/>
    </source>
</evidence>
<dbReference type="Pfam" id="PF01261">
    <property type="entry name" value="AP_endonuc_2"/>
    <property type="match status" value="1"/>
</dbReference>
<protein>
    <submittedName>
        <fullName evidence="2">Sugar phosphate isomerase/epimerase</fullName>
    </submittedName>
</protein>
<keyword evidence="3" id="KW-1185">Reference proteome</keyword>
<evidence type="ECO:0000259" key="1">
    <source>
        <dbReference type="Pfam" id="PF01261"/>
    </source>
</evidence>
<proteinExistence type="predicted"/>
<evidence type="ECO:0000313" key="3">
    <source>
        <dbReference type="Proteomes" id="UP001056500"/>
    </source>
</evidence>
<accession>A0ABY4WCK5</accession>
<dbReference type="EMBL" id="CP098755">
    <property type="protein sequence ID" value="USG64788.1"/>
    <property type="molecule type" value="Genomic_DNA"/>
</dbReference>
<dbReference type="GO" id="GO:0016853">
    <property type="term" value="F:isomerase activity"/>
    <property type="evidence" value="ECO:0007669"/>
    <property type="project" value="UniProtKB-KW"/>
</dbReference>
<dbReference type="RefSeq" id="WP_251871897.1">
    <property type="nucleotide sequence ID" value="NZ_CP098755.1"/>
</dbReference>
<name>A0ABY4WCK5_9BACL</name>
<feature type="domain" description="Xylose isomerase-like TIM barrel" evidence="1">
    <location>
        <begin position="56"/>
        <end position="269"/>
    </location>
</feature>
<sequence length="280" mass="32416">MINHKFGVSGSTILSNPEQFDELFWDDIDIIEIGEFPNETAFSAFLDLCRVKQTPFGVHSPLLRNGSKYDLLEKVTIEPLVARKQLEKEAALLSRLGAKYILVHFPYFISEKTEYVNEIIENGLQELCRIQSEYAIPIICEPKLGIGRSVKGIQYLDSFPIEIWERYSLKLCIDIGDYLIATGDEILKYLEKWKEHIKIVHLHNVSYEDNKHIWIPVHPSHENNGKQYKIAHIMSFLSQCKEIKFIFEHTPHSNPSKEFVQQGYNWTKKIIMSSSTSGNQ</sequence>
<dbReference type="InterPro" id="IPR013022">
    <property type="entry name" value="Xyl_isomerase-like_TIM-brl"/>
</dbReference>